<dbReference type="Proteomes" id="UP000019112">
    <property type="component" value="Unassembled WGS sequence"/>
</dbReference>
<protein>
    <submittedName>
        <fullName evidence="1">Uncharacterized protein</fullName>
    </submittedName>
</protein>
<organism evidence="1 2">
    <name type="scientific">Holospora obtusa F1</name>
    <dbReference type="NCBI Taxonomy" id="1399147"/>
    <lineage>
        <taxon>Bacteria</taxon>
        <taxon>Pseudomonadati</taxon>
        <taxon>Pseudomonadota</taxon>
        <taxon>Alphaproteobacteria</taxon>
        <taxon>Holosporales</taxon>
        <taxon>Holosporaceae</taxon>
        <taxon>Holospora</taxon>
    </lineage>
</organism>
<evidence type="ECO:0000313" key="1">
    <source>
        <dbReference type="EMBL" id="ETZ07733.1"/>
    </source>
</evidence>
<dbReference type="AlphaFoldDB" id="W6TEK4"/>
<evidence type="ECO:0000313" key="2">
    <source>
        <dbReference type="Proteomes" id="UP000019112"/>
    </source>
</evidence>
<keyword evidence="2" id="KW-1185">Reference proteome</keyword>
<name>W6TEK4_HOLOB</name>
<accession>W6TEK4</accession>
<sequence length="129" mass="15032">MEYRVTLSTESLVIAADTVLTELIRACPQLSQKQFKPSEWRLENLKTFYHSVRQGRGAALSLAKNSRSSDGICKDIRLVPNSYGVIYKERKETNLWEIYCMPMPRQRQKLEKKYKNLKIAPQRLQNAIN</sequence>
<dbReference type="RefSeq" id="WP_021826742.1">
    <property type="nucleotide sequence ID" value="NZ_AWTR02000007.1"/>
</dbReference>
<comment type="caution">
    <text evidence="1">The sequence shown here is derived from an EMBL/GenBank/DDBJ whole genome shotgun (WGS) entry which is preliminary data.</text>
</comment>
<reference evidence="1 2" key="1">
    <citation type="journal article" date="2014" name="FEMS Microbiol. Lett.">
        <title>Draft genome sequences of three Holospora species (Holospora obtusa, Holospora undulata, and Holospora elegans), endonuclear symbiotic bacteria of the ciliate Paramecium caudatum.</title>
        <authorList>
            <person name="Dohra H."/>
            <person name="Tanaka K."/>
            <person name="Suzuki T."/>
            <person name="Fujishima M."/>
            <person name="Suzuki H."/>
        </authorList>
    </citation>
    <scope>NUCLEOTIDE SEQUENCE [LARGE SCALE GENOMIC DNA]</scope>
    <source>
        <strain evidence="1 2">F1</strain>
    </source>
</reference>
<dbReference type="EMBL" id="AWTR02000007">
    <property type="protein sequence ID" value="ETZ07733.1"/>
    <property type="molecule type" value="Genomic_DNA"/>
</dbReference>
<proteinExistence type="predicted"/>
<gene>
    <name evidence="1" type="ORF">P618_200076</name>
</gene>